<evidence type="ECO:0000256" key="3">
    <source>
        <dbReference type="ARBA" id="ARBA00045586"/>
    </source>
</evidence>
<reference evidence="8" key="1">
    <citation type="submission" date="2012-12" db="EMBL/GenBank/DDBJ databases">
        <authorList>
            <person name="Hellsten U."/>
            <person name="Grimwood J."/>
            <person name="Chapman J.A."/>
            <person name="Shapiro H."/>
            <person name="Aerts A."/>
            <person name="Otillar R.P."/>
            <person name="Terry A.Y."/>
            <person name="Boore J.L."/>
            <person name="Simakov O."/>
            <person name="Marletaz F."/>
            <person name="Cho S.-J."/>
            <person name="Edsinger-Gonzales E."/>
            <person name="Havlak P."/>
            <person name="Kuo D.-H."/>
            <person name="Larsson T."/>
            <person name="Lv J."/>
            <person name="Arendt D."/>
            <person name="Savage R."/>
            <person name="Osoegawa K."/>
            <person name="de Jong P."/>
            <person name="Lindberg D.R."/>
            <person name="Seaver E.C."/>
            <person name="Weisblat D.A."/>
            <person name="Putnam N.H."/>
            <person name="Grigoriev I.V."/>
            <person name="Rokhsar D.S."/>
        </authorList>
    </citation>
    <scope>NUCLEOTIDE SEQUENCE</scope>
    <source>
        <strain evidence="8">I ESC-2004</strain>
    </source>
</reference>
<dbReference type="STRING" id="283909.R7TK22"/>
<dbReference type="AlphaFoldDB" id="R7TK22"/>
<evidence type="ECO:0000313" key="7">
    <source>
        <dbReference type="EnsemblMetazoa" id="CapteP190994"/>
    </source>
</evidence>
<sequence>MAEFLKGLPSYDEHNFTRFQADSSIKSVGKKPTVYICTTDHPAEQVITTEKANILLRYLHQQWDKKNANKKRDSSKANLDTSGTTSPASKIPRLTGPSDS</sequence>
<dbReference type="EnsemblMetazoa" id="CapteT190994">
    <property type="protein sequence ID" value="CapteP190994"/>
    <property type="gene ID" value="CapteG190994"/>
</dbReference>
<accession>R7TK22</accession>
<dbReference type="Proteomes" id="UP000014760">
    <property type="component" value="Unassembled WGS sequence"/>
</dbReference>
<dbReference type="GO" id="GO:0080008">
    <property type="term" value="C:Cul4-RING E3 ubiquitin ligase complex"/>
    <property type="evidence" value="ECO:0007669"/>
    <property type="project" value="TreeGrafter"/>
</dbReference>
<gene>
    <name evidence="6" type="ORF">CAPTEDRAFT_190994</name>
</gene>
<dbReference type="OMA" id="RYLHQHW"/>
<feature type="compositionally biased region" description="Basic and acidic residues" evidence="4">
    <location>
        <begin position="65"/>
        <end position="75"/>
    </location>
</feature>
<proteinExistence type="inferred from homology"/>
<name>R7TK22_CAPTE</name>
<evidence type="ECO:0000313" key="6">
    <source>
        <dbReference type="EMBL" id="ELT93812.1"/>
    </source>
</evidence>
<dbReference type="EMBL" id="KB309617">
    <property type="protein sequence ID" value="ELT93812.1"/>
    <property type="molecule type" value="Genomic_DNA"/>
</dbReference>
<protein>
    <recommendedName>
        <fullName evidence="2">DET1- and DDB1-associated protein 1</fullName>
    </recommendedName>
</protein>
<evidence type="ECO:0000259" key="5">
    <source>
        <dbReference type="Pfam" id="PF10172"/>
    </source>
</evidence>
<dbReference type="OrthoDB" id="8598182at2759"/>
<feature type="compositionally biased region" description="Polar residues" evidence="4">
    <location>
        <begin position="76"/>
        <end position="88"/>
    </location>
</feature>
<evidence type="ECO:0000256" key="4">
    <source>
        <dbReference type="SAM" id="MobiDB-lite"/>
    </source>
</evidence>
<keyword evidence="8" id="KW-1185">Reference proteome</keyword>
<comment type="similarity">
    <text evidence="1">Belongs to the DDA1 family.</text>
</comment>
<evidence type="ECO:0000256" key="1">
    <source>
        <dbReference type="ARBA" id="ARBA00008042"/>
    </source>
</evidence>
<dbReference type="HOGENOM" id="CLU_144562_1_0_1"/>
<comment type="function">
    <text evidence="3">Functions as a component of numerous distinct DCX (DDB1-CUL4-X-box) E3 ubiquitin-protein ligase complexes which mediate the ubiquitination and subsequent proteasomal degradation of target proteins. In the DCX complexes, acts as a scaffolding subunit required to stabilize the complex.</text>
</comment>
<dbReference type="InterPro" id="IPR018276">
    <property type="entry name" value="DDA1_dom"/>
</dbReference>
<dbReference type="FunCoup" id="R7TK22">
    <property type="interactions" value="125"/>
</dbReference>
<dbReference type="GO" id="GO:0032436">
    <property type="term" value="P:positive regulation of proteasomal ubiquitin-dependent protein catabolic process"/>
    <property type="evidence" value="ECO:0007669"/>
    <property type="project" value="TreeGrafter"/>
</dbReference>
<feature type="region of interest" description="Disordered" evidence="4">
    <location>
        <begin position="65"/>
        <end position="100"/>
    </location>
</feature>
<reference evidence="6 8" key="2">
    <citation type="journal article" date="2013" name="Nature">
        <title>Insights into bilaterian evolution from three spiralian genomes.</title>
        <authorList>
            <person name="Simakov O."/>
            <person name="Marletaz F."/>
            <person name="Cho S.J."/>
            <person name="Edsinger-Gonzales E."/>
            <person name="Havlak P."/>
            <person name="Hellsten U."/>
            <person name="Kuo D.H."/>
            <person name="Larsson T."/>
            <person name="Lv J."/>
            <person name="Arendt D."/>
            <person name="Savage R."/>
            <person name="Osoegawa K."/>
            <person name="de Jong P."/>
            <person name="Grimwood J."/>
            <person name="Chapman J.A."/>
            <person name="Shapiro H."/>
            <person name="Aerts A."/>
            <person name="Otillar R.P."/>
            <person name="Terry A.Y."/>
            <person name="Boore J.L."/>
            <person name="Grigoriev I.V."/>
            <person name="Lindberg D.R."/>
            <person name="Seaver E.C."/>
            <person name="Weisblat D.A."/>
            <person name="Putnam N.H."/>
            <person name="Rokhsar D.S."/>
        </authorList>
    </citation>
    <scope>NUCLEOTIDE SEQUENCE</scope>
    <source>
        <strain evidence="6 8">I ESC-2004</strain>
    </source>
</reference>
<dbReference type="InterPro" id="IPR033575">
    <property type="entry name" value="DDA1-like"/>
</dbReference>
<evidence type="ECO:0000313" key="8">
    <source>
        <dbReference type="Proteomes" id="UP000014760"/>
    </source>
</evidence>
<reference evidence="7" key="3">
    <citation type="submission" date="2015-06" db="UniProtKB">
        <authorList>
            <consortium name="EnsemblMetazoa"/>
        </authorList>
    </citation>
    <scope>IDENTIFICATION</scope>
</reference>
<dbReference type="PANTHER" id="PTHR31879">
    <property type="entry name" value="DET1- AND DDB1-ASSOCIATED PROTEIN 1"/>
    <property type="match status" value="1"/>
</dbReference>
<dbReference type="PANTHER" id="PTHR31879:SF2">
    <property type="entry name" value="DET1- AND DDB1-ASSOCIATED PROTEIN 1"/>
    <property type="match status" value="1"/>
</dbReference>
<dbReference type="EMBL" id="AMQN01002598">
    <property type="status" value="NOT_ANNOTATED_CDS"/>
    <property type="molecule type" value="Genomic_DNA"/>
</dbReference>
<evidence type="ECO:0000256" key="2">
    <source>
        <dbReference type="ARBA" id="ARBA00018256"/>
    </source>
</evidence>
<organism evidence="6">
    <name type="scientific">Capitella teleta</name>
    <name type="common">Polychaete worm</name>
    <dbReference type="NCBI Taxonomy" id="283909"/>
    <lineage>
        <taxon>Eukaryota</taxon>
        <taxon>Metazoa</taxon>
        <taxon>Spiralia</taxon>
        <taxon>Lophotrochozoa</taxon>
        <taxon>Annelida</taxon>
        <taxon>Polychaeta</taxon>
        <taxon>Sedentaria</taxon>
        <taxon>Scolecida</taxon>
        <taxon>Capitellidae</taxon>
        <taxon>Capitella</taxon>
    </lineage>
</organism>
<feature type="domain" description="DET1- and DDB1-associated protein 1" evidence="5">
    <location>
        <begin position="3"/>
        <end position="65"/>
    </location>
</feature>
<dbReference type="Pfam" id="PF10172">
    <property type="entry name" value="DDA1"/>
    <property type="match status" value="1"/>
</dbReference>